<evidence type="ECO:0000256" key="1">
    <source>
        <dbReference type="ARBA" id="ARBA00001947"/>
    </source>
</evidence>
<protein>
    <submittedName>
        <fullName evidence="7">Dioxygenase</fullName>
    </submittedName>
</protein>
<evidence type="ECO:0000256" key="2">
    <source>
        <dbReference type="ARBA" id="ARBA00007581"/>
    </source>
</evidence>
<dbReference type="SUPFAM" id="SSF53213">
    <property type="entry name" value="LigB-like"/>
    <property type="match status" value="1"/>
</dbReference>
<dbReference type="InterPro" id="IPR004183">
    <property type="entry name" value="Xdiol_dOase_suB"/>
</dbReference>
<dbReference type="Pfam" id="PF02900">
    <property type="entry name" value="LigB"/>
    <property type="match status" value="1"/>
</dbReference>
<dbReference type="GO" id="GO:0008270">
    <property type="term" value="F:zinc ion binding"/>
    <property type="evidence" value="ECO:0007669"/>
    <property type="project" value="InterPro"/>
</dbReference>
<dbReference type="PANTHER" id="PTHR30096:SF0">
    <property type="entry name" value="4,5-DOPA DIOXYGENASE EXTRADIOL-LIKE PROTEIN"/>
    <property type="match status" value="1"/>
</dbReference>
<dbReference type="CDD" id="cd07363">
    <property type="entry name" value="45_DOPA_Dioxygenase"/>
    <property type="match status" value="1"/>
</dbReference>
<evidence type="ECO:0000256" key="5">
    <source>
        <dbReference type="ARBA" id="ARBA00023002"/>
    </source>
</evidence>
<sequence>MMPSLFLAHGSPMLAIQDTDYTRFLKTLGETYKPKAIVIFTAHWETEVLTISSSDNEYETIYDFGGFPPELYEIKYRAKGSSSIASMLETKFRNKGISVHHNMTRGLDHGSWTLLHRMYPEANIPVVQISVNPFLSAKEQFEIGEALKGLGQEDILVIGSGVTVHNLRALKWNQTTPEKWNQTTPEKWAIEFDDWIIKHMQNNDKDALFNWENNAPHAQLAVPRAEHFVPLFIAMGSGENSGEVIHRSYELGTLSYLCLRF</sequence>
<dbReference type="GO" id="GO:0016702">
    <property type="term" value="F:oxidoreductase activity, acting on single donors with incorporation of molecular oxygen, incorporation of two atoms of oxygen"/>
    <property type="evidence" value="ECO:0007669"/>
    <property type="project" value="UniProtKB-ARBA"/>
</dbReference>
<comment type="similarity">
    <text evidence="2">Belongs to the DODA-type extradiol aromatic ring-opening dioxygenase family.</text>
</comment>
<feature type="domain" description="Extradiol ring-cleavage dioxygenase class III enzyme subunit B" evidence="6">
    <location>
        <begin position="6"/>
        <end position="251"/>
    </location>
</feature>
<dbReference type="RefSeq" id="WP_151527491.1">
    <property type="nucleotide sequence ID" value="NZ_WBPA01000021.1"/>
</dbReference>
<dbReference type="EMBL" id="WBPI01000006">
    <property type="protein sequence ID" value="KAB2450174.1"/>
    <property type="molecule type" value="Genomic_DNA"/>
</dbReference>
<evidence type="ECO:0000259" key="6">
    <source>
        <dbReference type="Pfam" id="PF02900"/>
    </source>
</evidence>
<organism evidence="7 8">
    <name type="scientific">Bacillus cereus</name>
    <dbReference type="NCBI Taxonomy" id="1396"/>
    <lineage>
        <taxon>Bacteria</taxon>
        <taxon>Bacillati</taxon>
        <taxon>Bacillota</taxon>
        <taxon>Bacilli</taxon>
        <taxon>Bacillales</taxon>
        <taxon>Bacillaceae</taxon>
        <taxon>Bacillus</taxon>
        <taxon>Bacillus cereus group</taxon>
    </lineage>
</organism>
<dbReference type="GO" id="GO:0008198">
    <property type="term" value="F:ferrous iron binding"/>
    <property type="evidence" value="ECO:0007669"/>
    <property type="project" value="InterPro"/>
</dbReference>
<dbReference type="AlphaFoldDB" id="A0AAN6B7W6"/>
<reference evidence="7 8" key="1">
    <citation type="submission" date="2019-10" db="EMBL/GenBank/DDBJ databases">
        <title>Bacillus from the desert of Cuatro Cinegas, Coahuila.</title>
        <authorList>
            <person name="Olmedo-Alvarez G."/>
            <person name="Saldana S."/>
            <person name="Barcelo D."/>
        </authorList>
    </citation>
    <scope>NUCLEOTIDE SEQUENCE [LARGE SCALE GENOMIC DNA]</scope>
    <source>
        <strain evidence="7 8">CH316_11T</strain>
    </source>
</reference>
<keyword evidence="3" id="KW-0479">Metal-binding</keyword>
<evidence type="ECO:0000256" key="3">
    <source>
        <dbReference type="ARBA" id="ARBA00022723"/>
    </source>
</evidence>
<proteinExistence type="inferred from homology"/>
<gene>
    <name evidence="7" type="ORF">F8165_11520</name>
</gene>
<evidence type="ECO:0000256" key="4">
    <source>
        <dbReference type="ARBA" id="ARBA00022833"/>
    </source>
</evidence>
<comment type="caution">
    <text evidence="7">The sequence shown here is derived from an EMBL/GenBank/DDBJ whole genome shotgun (WGS) entry which is preliminary data.</text>
</comment>
<keyword evidence="7" id="KW-0223">Dioxygenase</keyword>
<dbReference type="InterPro" id="IPR014436">
    <property type="entry name" value="Extradiol_dOase_DODA"/>
</dbReference>
<dbReference type="Gene3D" id="3.40.830.10">
    <property type="entry name" value="LigB-like"/>
    <property type="match status" value="1"/>
</dbReference>
<name>A0AAN6B7W6_BACCE</name>
<dbReference type="PIRSF" id="PIRSF006157">
    <property type="entry name" value="Doxgns_DODA"/>
    <property type="match status" value="1"/>
</dbReference>
<dbReference type="PANTHER" id="PTHR30096">
    <property type="entry name" value="4,5-DOPA DIOXYGENASE EXTRADIOL-LIKE PROTEIN"/>
    <property type="match status" value="1"/>
</dbReference>
<accession>A0AAN6B7W6</accession>
<keyword evidence="5" id="KW-0560">Oxidoreductase</keyword>
<comment type="cofactor">
    <cofactor evidence="1">
        <name>Zn(2+)</name>
        <dbReference type="ChEBI" id="CHEBI:29105"/>
    </cofactor>
</comment>
<evidence type="ECO:0000313" key="7">
    <source>
        <dbReference type="EMBL" id="KAB2450174.1"/>
    </source>
</evidence>
<keyword evidence="4" id="KW-0862">Zinc</keyword>
<evidence type="ECO:0000313" key="8">
    <source>
        <dbReference type="Proteomes" id="UP000461739"/>
    </source>
</evidence>
<dbReference type="Proteomes" id="UP000461739">
    <property type="component" value="Unassembled WGS sequence"/>
</dbReference>